<evidence type="ECO:0000313" key="7">
    <source>
        <dbReference type="EMBL" id="PAV62219.1"/>
    </source>
</evidence>
<name>A0A2A2JL06_9BILA</name>
<reference evidence="7 8" key="1">
    <citation type="journal article" date="2017" name="Curr. Biol.">
        <title>Genome architecture and evolution of a unichromosomal asexual nematode.</title>
        <authorList>
            <person name="Fradin H."/>
            <person name="Zegar C."/>
            <person name="Gutwein M."/>
            <person name="Lucas J."/>
            <person name="Kovtun M."/>
            <person name="Corcoran D."/>
            <person name="Baugh L.R."/>
            <person name="Kiontke K."/>
            <person name="Gunsalus K."/>
            <person name="Fitch D.H."/>
            <person name="Piano F."/>
        </authorList>
    </citation>
    <scope>NUCLEOTIDE SEQUENCE [LARGE SCALE GENOMIC DNA]</scope>
    <source>
        <strain evidence="7">PF1309</strain>
    </source>
</reference>
<dbReference type="CDD" id="cd00320">
    <property type="entry name" value="cpn10"/>
    <property type="match status" value="1"/>
</dbReference>
<dbReference type="AlphaFoldDB" id="A0A2A2JL06"/>
<dbReference type="GO" id="GO:0005524">
    <property type="term" value="F:ATP binding"/>
    <property type="evidence" value="ECO:0007669"/>
    <property type="project" value="InterPro"/>
</dbReference>
<dbReference type="InterPro" id="IPR020818">
    <property type="entry name" value="Chaperonin_GroES"/>
</dbReference>
<comment type="similarity">
    <text evidence="1 6">Belongs to the GroES chaperonin family.</text>
</comment>
<dbReference type="InterPro" id="IPR018369">
    <property type="entry name" value="Chaprnonin_Cpn10_CS"/>
</dbReference>
<dbReference type="OrthoDB" id="184876at2759"/>
<dbReference type="GO" id="GO:0051087">
    <property type="term" value="F:protein-folding chaperone binding"/>
    <property type="evidence" value="ECO:0007669"/>
    <property type="project" value="TreeGrafter"/>
</dbReference>
<dbReference type="GO" id="GO:0044183">
    <property type="term" value="F:protein folding chaperone"/>
    <property type="evidence" value="ECO:0007669"/>
    <property type="project" value="InterPro"/>
</dbReference>
<dbReference type="InterPro" id="IPR037124">
    <property type="entry name" value="Chaperonin_GroES_sf"/>
</dbReference>
<proteinExistence type="inferred from homology"/>
<evidence type="ECO:0000256" key="6">
    <source>
        <dbReference type="RuleBase" id="RU003479"/>
    </source>
</evidence>
<evidence type="ECO:0000256" key="5">
    <source>
        <dbReference type="ARBA" id="ARBA00031971"/>
    </source>
</evidence>
<dbReference type="SUPFAM" id="SSF50129">
    <property type="entry name" value="GroES-like"/>
    <property type="match status" value="1"/>
</dbReference>
<keyword evidence="8" id="KW-1185">Reference proteome</keyword>
<dbReference type="PANTHER" id="PTHR10772">
    <property type="entry name" value="10 KDA HEAT SHOCK PROTEIN"/>
    <property type="match status" value="1"/>
</dbReference>
<evidence type="ECO:0000256" key="4">
    <source>
        <dbReference type="ARBA" id="ARBA00029976"/>
    </source>
</evidence>
<dbReference type="PROSITE" id="PS00681">
    <property type="entry name" value="CHAPERONINS_CPN10"/>
    <property type="match status" value="1"/>
</dbReference>
<dbReference type="SMART" id="SM00883">
    <property type="entry name" value="Cpn10"/>
    <property type="match status" value="1"/>
</dbReference>
<evidence type="ECO:0000256" key="2">
    <source>
        <dbReference type="ARBA" id="ARBA00018842"/>
    </source>
</evidence>
<dbReference type="GO" id="GO:0051082">
    <property type="term" value="F:unfolded protein binding"/>
    <property type="evidence" value="ECO:0007669"/>
    <property type="project" value="TreeGrafter"/>
</dbReference>
<evidence type="ECO:0000256" key="1">
    <source>
        <dbReference type="ARBA" id="ARBA00006975"/>
    </source>
</evidence>
<dbReference type="Gene3D" id="2.30.33.40">
    <property type="entry name" value="GroES chaperonin"/>
    <property type="match status" value="1"/>
</dbReference>
<dbReference type="GO" id="GO:0005759">
    <property type="term" value="C:mitochondrial matrix"/>
    <property type="evidence" value="ECO:0007669"/>
    <property type="project" value="TreeGrafter"/>
</dbReference>
<sequence>MFLTAVRRSSNLLGSFKPLYDRVLVERVAVETKTKGGIMLPEKSQGKVLEATVISCGVGGRNEKGELLPMSVKAGDRVLLPEYGGVKVMVEDKEYSIFRESDLLGVFH</sequence>
<keyword evidence="3 6" id="KW-0143">Chaperone</keyword>
<comment type="caution">
    <text evidence="7">The sequence shown here is derived from an EMBL/GenBank/DDBJ whole genome shotgun (WGS) entry which is preliminary data.</text>
</comment>
<dbReference type="GO" id="GO:0046872">
    <property type="term" value="F:metal ion binding"/>
    <property type="evidence" value="ECO:0007669"/>
    <property type="project" value="TreeGrafter"/>
</dbReference>
<accession>A0A2A2JL06</accession>
<gene>
    <name evidence="7" type="ORF">WR25_00798</name>
</gene>
<evidence type="ECO:0000313" key="8">
    <source>
        <dbReference type="Proteomes" id="UP000218231"/>
    </source>
</evidence>
<dbReference type="InterPro" id="IPR011032">
    <property type="entry name" value="GroES-like_sf"/>
</dbReference>
<dbReference type="Pfam" id="PF00166">
    <property type="entry name" value="Cpn10"/>
    <property type="match status" value="1"/>
</dbReference>
<dbReference type="HAMAP" id="MF_00580">
    <property type="entry name" value="CH10"/>
    <property type="match status" value="1"/>
</dbReference>
<dbReference type="PANTHER" id="PTHR10772:SF0">
    <property type="entry name" value="10 KDA HEAT SHOCK PROTEIN, MITOCHONDRIAL"/>
    <property type="match status" value="1"/>
</dbReference>
<dbReference type="Proteomes" id="UP000218231">
    <property type="component" value="Unassembled WGS sequence"/>
</dbReference>
<dbReference type="PRINTS" id="PR00297">
    <property type="entry name" value="CHAPERONIN10"/>
</dbReference>
<dbReference type="EMBL" id="LIAE01010383">
    <property type="protein sequence ID" value="PAV62219.1"/>
    <property type="molecule type" value="Genomic_DNA"/>
</dbReference>
<dbReference type="FunFam" id="2.30.33.40:FF:000002">
    <property type="entry name" value="10 kDa chaperonin, mitochondrial"/>
    <property type="match status" value="1"/>
</dbReference>
<dbReference type="STRING" id="2018661.A0A2A2JL06"/>
<protein>
    <recommendedName>
        <fullName evidence="2">10 kDa heat shock protein, mitochondrial</fullName>
    </recommendedName>
    <alternativeName>
        <fullName evidence="4">10 kDa chaperonin</fullName>
    </alternativeName>
    <alternativeName>
        <fullName evidence="5">Chaperonin 10</fullName>
    </alternativeName>
</protein>
<organism evidence="7 8">
    <name type="scientific">Diploscapter pachys</name>
    <dbReference type="NCBI Taxonomy" id="2018661"/>
    <lineage>
        <taxon>Eukaryota</taxon>
        <taxon>Metazoa</taxon>
        <taxon>Ecdysozoa</taxon>
        <taxon>Nematoda</taxon>
        <taxon>Chromadorea</taxon>
        <taxon>Rhabditida</taxon>
        <taxon>Rhabditina</taxon>
        <taxon>Rhabditomorpha</taxon>
        <taxon>Rhabditoidea</taxon>
        <taxon>Rhabditidae</taxon>
        <taxon>Diploscapter</taxon>
    </lineage>
</organism>
<evidence type="ECO:0000256" key="3">
    <source>
        <dbReference type="ARBA" id="ARBA00023186"/>
    </source>
</evidence>